<dbReference type="EC" id="4.2.1.9" evidence="4"/>
<organism evidence="4 5">
    <name type="scientific">Marinicauda pacifica</name>
    <dbReference type="NCBI Taxonomy" id="1133559"/>
    <lineage>
        <taxon>Bacteria</taxon>
        <taxon>Pseudomonadati</taxon>
        <taxon>Pseudomonadota</taxon>
        <taxon>Alphaproteobacteria</taxon>
        <taxon>Maricaulales</taxon>
        <taxon>Maricaulaceae</taxon>
        <taxon>Marinicauda</taxon>
    </lineage>
</organism>
<feature type="non-terminal residue" evidence="4">
    <location>
        <position position="1"/>
    </location>
</feature>
<evidence type="ECO:0000256" key="2">
    <source>
        <dbReference type="ARBA" id="ARBA00023239"/>
    </source>
</evidence>
<gene>
    <name evidence="4" type="ORF">E5162_14360</name>
</gene>
<accession>A0A4S2H6L5</accession>
<dbReference type="Proteomes" id="UP000305451">
    <property type="component" value="Unassembled WGS sequence"/>
</dbReference>
<evidence type="ECO:0000259" key="3">
    <source>
        <dbReference type="Pfam" id="PF00920"/>
    </source>
</evidence>
<keyword evidence="2 4" id="KW-0456">Lyase</keyword>
<evidence type="ECO:0000313" key="5">
    <source>
        <dbReference type="Proteomes" id="UP000305451"/>
    </source>
</evidence>
<evidence type="ECO:0000256" key="1">
    <source>
        <dbReference type="ARBA" id="ARBA00006486"/>
    </source>
</evidence>
<proteinExistence type="inferred from homology"/>
<dbReference type="PANTHER" id="PTHR21000:SF5">
    <property type="entry name" value="DIHYDROXY-ACID DEHYDRATASE, MITOCHONDRIAL"/>
    <property type="match status" value="1"/>
</dbReference>
<dbReference type="EMBL" id="SRXV01000059">
    <property type="protein sequence ID" value="TGY90862.1"/>
    <property type="molecule type" value="Genomic_DNA"/>
</dbReference>
<protein>
    <submittedName>
        <fullName evidence="4">Dihydroxy-acid dehydratase</fullName>
        <ecNumber evidence="4">4.2.1.9</ecNumber>
    </submittedName>
</protein>
<feature type="non-terminal residue" evidence="4">
    <location>
        <position position="104"/>
    </location>
</feature>
<dbReference type="SUPFAM" id="SSF143975">
    <property type="entry name" value="IlvD/EDD N-terminal domain-like"/>
    <property type="match status" value="1"/>
</dbReference>
<dbReference type="Pfam" id="PF00920">
    <property type="entry name" value="ILVD_EDD_N"/>
    <property type="match status" value="1"/>
</dbReference>
<feature type="domain" description="Dihydroxy-acid/6-phosphogluconate dehydratase N-terminal" evidence="3">
    <location>
        <begin position="4"/>
        <end position="101"/>
    </location>
</feature>
<dbReference type="GO" id="GO:0009082">
    <property type="term" value="P:branched-chain amino acid biosynthetic process"/>
    <property type="evidence" value="ECO:0007669"/>
    <property type="project" value="TreeGrafter"/>
</dbReference>
<dbReference type="InterPro" id="IPR050165">
    <property type="entry name" value="DHAD_IlvD/Edd"/>
</dbReference>
<keyword evidence="5" id="KW-1185">Reference proteome</keyword>
<reference evidence="4 5" key="1">
    <citation type="journal article" date="2013" name="Int. J. Syst. Evol. Microbiol.">
        <title>Marinicauda pacifica gen. nov., sp. nov., a prosthecate alphaproteobacterium of the family Hyphomonadaceae isolated from deep seawater.</title>
        <authorList>
            <person name="Zhang X.Y."/>
            <person name="Li G.W."/>
            <person name="Wang C.S."/>
            <person name="Zhang Y.J."/>
            <person name="Xu X.W."/>
            <person name="Li H."/>
            <person name="Liu A."/>
            <person name="Liu C."/>
            <person name="Xie B.B."/>
            <person name="Qin Q.L."/>
            <person name="Xu Z."/>
            <person name="Chen X.L."/>
            <person name="Zhou B.C."/>
            <person name="Zhang Y.Z."/>
        </authorList>
    </citation>
    <scope>NUCLEOTIDE SEQUENCE [LARGE SCALE GENOMIC DNA]</scope>
    <source>
        <strain evidence="4 5">P-1 km-3</strain>
    </source>
</reference>
<name>A0A4S2H6L5_9PROT</name>
<sequence length="104" mass="10913">LYALEHNRRPRDLITPASLKNAAAAVTATAGSTNAVLHLLAIAREAGLSQTDFDIDQFDAISRATPVIAALKPGGRYMAPDMSAAGGTRLLVQRMQQAGLIVDA</sequence>
<dbReference type="GO" id="GO:0004160">
    <property type="term" value="F:dihydroxy-acid dehydratase activity"/>
    <property type="evidence" value="ECO:0007669"/>
    <property type="project" value="UniProtKB-EC"/>
</dbReference>
<dbReference type="PANTHER" id="PTHR21000">
    <property type="entry name" value="DIHYDROXY-ACID DEHYDRATASE DAD"/>
    <property type="match status" value="1"/>
</dbReference>
<dbReference type="AlphaFoldDB" id="A0A4S2H6L5"/>
<dbReference type="InterPro" id="IPR000581">
    <property type="entry name" value="ILV_EDD_N"/>
</dbReference>
<dbReference type="RefSeq" id="WP_174235017.1">
    <property type="nucleotide sequence ID" value="NZ_SRXV01000059.1"/>
</dbReference>
<dbReference type="InterPro" id="IPR037237">
    <property type="entry name" value="IlvD/EDD_N"/>
</dbReference>
<evidence type="ECO:0000313" key="4">
    <source>
        <dbReference type="EMBL" id="TGY90862.1"/>
    </source>
</evidence>
<comment type="caution">
    <text evidence="4">The sequence shown here is derived from an EMBL/GenBank/DDBJ whole genome shotgun (WGS) entry which is preliminary data.</text>
</comment>
<comment type="similarity">
    <text evidence="1">Belongs to the IlvD/Edd family.</text>
</comment>